<evidence type="ECO:0000313" key="3">
    <source>
        <dbReference type="Proteomes" id="UP000008312"/>
    </source>
</evidence>
<organism evidence="2">
    <name type="scientific">Blastocystis hominis</name>
    <dbReference type="NCBI Taxonomy" id="12968"/>
    <lineage>
        <taxon>Eukaryota</taxon>
        <taxon>Sar</taxon>
        <taxon>Stramenopiles</taxon>
        <taxon>Bigyra</taxon>
        <taxon>Opalozoa</taxon>
        <taxon>Opalinata</taxon>
        <taxon>Blastocystidae</taxon>
        <taxon>Blastocystis</taxon>
    </lineage>
</organism>
<proteinExistence type="predicted"/>
<sequence length="133" mass="14668">MRGLQASFQKPLAKLIVIALPEELVLPVHISAIERLCSFSMNISKSSLSITLVKPSGKVLRSTHGVKIEDNQCTLTTPKESEEMEQHTHTAKSYADSITIMTSTENKAPELVVEEDEPDEDGDEDDADNDLMI</sequence>
<dbReference type="InParanoid" id="D8LVI9"/>
<name>D8LVI9_BLAHO</name>
<reference evidence="2" key="1">
    <citation type="submission" date="2010-02" db="EMBL/GenBank/DDBJ databases">
        <title>Sequencing and annotation of the Blastocystis hominis genome.</title>
        <authorList>
            <person name="Wincker P."/>
        </authorList>
    </citation>
    <scope>NUCLEOTIDE SEQUENCE</scope>
    <source>
        <strain evidence="2">Singapore isolate B</strain>
    </source>
</reference>
<dbReference type="GeneID" id="24917559"/>
<accession>D8LVI9</accession>
<feature type="region of interest" description="Disordered" evidence="1">
    <location>
        <begin position="105"/>
        <end position="133"/>
    </location>
</feature>
<protein>
    <submittedName>
        <fullName evidence="2">Uncharacterized protein</fullName>
    </submittedName>
</protein>
<keyword evidence="3" id="KW-1185">Reference proteome</keyword>
<dbReference type="EMBL" id="FN668638">
    <property type="protein sequence ID" value="CBK19828.2"/>
    <property type="molecule type" value="Genomic_DNA"/>
</dbReference>
<evidence type="ECO:0000313" key="2">
    <source>
        <dbReference type="EMBL" id="CBK19828.2"/>
    </source>
</evidence>
<feature type="compositionally biased region" description="Acidic residues" evidence="1">
    <location>
        <begin position="112"/>
        <end position="133"/>
    </location>
</feature>
<dbReference type="AlphaFoldDB" id="D8LVI9"/>
<dbReference type="RefSeq" id="XP_012893876.1">
    <property type="nucleotide sequence ID" value="XM_013038422.1"/>
</dbReference>
<evidence type="ECO:0000256" key="1">
    <source>
        <dbReference type="SAM" id="MobiDB-lite"/>
    </source>
</evidence>
<dbReference type="Proteomes" id="UP000008312">
    <property type="component" value="Unassembled WGS sequence"/>
</dbReference>
<gene>
    <name evidence="2" type="ORF">GSBLH_T00000242001</name>
</gene>